<protein>
    <submittedName>
        <fullName evidence="1">Uncharacterized protein, isoform A</fullName>
    </submittedName>
</protein>
<gene>
    <name evidence="1" type="primary">Dana\GF27110</name>
    <name evidence="1" type="ORF">GF27110</name>
</gene>
<keyword evidence="2" id="KW-1185">Reference proteome</keyword>
<dbReference type="Proteomes" id="UP000007801">
    <property type="component" value="Unassembled WGS sequence"/>
</dbReference>
<evidence type="ECO:0000313" key="2">
    <source>
        <dbReference type="Proteomes" id="UP000007801"/>
    </source>
</evidence>
<dbReference type="AlphaFoldDB" id="A0A0N8NZC3"/>
<evidence type="ECO:0000313" key="1">
    <source>
        <dbReference type="EMBL" id="KPU73924.1"/>
    </source>
</evidence>
<dbReference type="EMBL" id="CH902620">
    <property type="protein sequence ID" value="KPU73924.1"/>
    <property type="molecule type" value="Genomic_DNA"/>
</dbReference>
<proteinExistence type="predicted"/>
<organism evidence="1 2">
    <name type="scientific">Drosophila ananassae</name>
    <name type="common">Fruit fly</name>
    <dbReference type="NCBI Taxonomy" id="7217"/>
    <lineage>
        <taxon>Eukaryota</taxon>
        <taxon>Metazoa</taxon>
        <taxon>Ecdysozoa</taxon>
        <taxon>Arthropoda</taxon>
        <taxon>Hexapoda</taxon>
        <taxon>Insecta</taxon>
        <taxon>Pterygota</taxon>
        <taxon>Neoptera</taxon>
        <taxon>Endopterygota</taxon>
        <taxon>Diptera</taxon>
        <taxon>Brachycera</taxon>
        <taxon>Muscomorpha</taxon>
        <taxon>Ephydroidea</taxon>
        <taxon>Drosophilidae</taxon>
        <taxon>Drosophila</taxon>
        <taxon>Sophophora</taxon>
    </lineage>
</organism>
<sequence>MQLLLVTDLLATNFELLPLHEENRELKLSEKSQKYLFTEHQLPRKLFETGASFSEVPK</sequence>
<dbReference type="InParanoid" id="A0A0N8NZC3"/>
<reference evidence="1 2" key="1">
    <citation type="journal article" date="2007" name="Nature">
        <title>Evolution of genes and genomes on the Drosophila phylogeny.</title>
        <authorList>
            <consortium name="Drosophila 12 Genomes Consortium"/>
            <person name="Clark A.G."/>
            <person name="Eisen M.B."/>
            <person name="Smith D.R."/>
            <person name="Bergman C.M."/>
            <person name="Oliver B."/>
            <person name="Markow T.A."/>
            <person name="Kaufman T.C."/>
            <person name="Kellis M."/>
            <person name="Gelbart W."/>
            <person name="Iyer V.N."/>
            <person name="Pollard D.A."/>
            <person name="Sackton T.B."/>
            <person name="Larracuente A.M."/>
            <person name="Singh N.D."/>
            <person name="Abad J.P."/>
            <person name="Abt D.N."/>
            <person name="Adryan B."/>
            <person name="Aguade M."/>
            <person name="Akashi H."/>
            <person name="Anderson W.W."/>
            <person name="Aquadro C.F."/>
            <person name="Ardell D.H."/>
            <person name="Arguello R."/>
            <person name="Artieri C.G."/>
            <person name="Barbash D.A."/>
            <person name="Barker D."/>
            <person name="Barsanti P."/>
            <person name="Batterham P."/>
            <person name="Batzoglou S."/>
            <person name="Begun D."/>
            <person name="Bhutkar A."/>
            <person name="Blanco E."/>
            <person name="Bosak S.A."/>
            <person name="Bradley R.K."/>
            <person name="Brand A.D."/>
            <person name="Brent M.R."/>
            <person name="Brooks A.N."/>
            <person name="Brown R.H."/>
            <person name="Butlin R.K."/>
            <person name="Caggese C."/>
            <person name="Calvi B.R."/>
            <person name="Bernardo de Carvalho A."/>
            <person name="Caspi A."/>
            <person name="Castrezana S."/>
            <person name="Celniker S.E."/>
            <person name="Chang J.L."/>
            <person name="Chapple C."/>
            <person name="Chatterji S."/>
            <person name="Chinwalla A."/>
            <person name="Civetta A."/>
            <person name="Clifton S.W."/>
            <person name="Comeron J.M."/>
            <person name="Costello J.C."/>
            <person name="Coyne J.A."/>
            <person name="Daub J."/>
            <person name="David R.G."/>
            <person name="Delcher A.L."/>
            <person name="Delehaunty K."/>
            <person name="Do C.B."/>
            <person name="Ebling H."/>
            <person name="Edwards K."/>
            <person name="Eickbush T."/>
            <person name="Evans J.D."/>
            <person name="Filipski A."/>
            <person name="Findeiss S."/>
            <person name="Freyhult E."/>
            <person name="Fulton L."/>
            <person name="Fulton R."/>
            <person name="Garcia A.C."/>
            <person name="Gardiner A."/>
            <person name="Garfield D.A."/>
            <person name="Garvin B.E."/>
            <person name="Gibson G."/>
            <person name="Gilbert D."/>
            <person name="Gnerre S."/>
            <person name="Godfrey J."/>
            <person name="Good R."/>
            <person name="Gotea V."/>
            <person name="Gravely B."/>
            <person name="Greenberg A.J."/>
            <person name="Griffiths-Jones S."/>
            <person name="Gross S."/>
            <person name="Guigo R."/>
            <person name="Gustafson E.A."/>
            <person name="Haerty W."/>
            <person name="Hahn M.W."/>
            <person name="Halligan D.L."/>
            <person name="Halpern A.L."/>
            <person name="Halter G.M."/>
            <person name="Han M.V."/>
            <person name="Heger A."/>
            <person name="Hillier L."/>
            <person name="Hinrichs A.S."/>
            <person name="Holmes I."/>
            <person name="Hoskins R.A."/>
            <person name="Hubisz M.J."/>
            <person name="Hultmark D."/>
            <person name="Huntley M.A."/>
            <person name="Jaffe D.B."/>
            <person name="Jagadeeshan S."/>
            <person name="Jeck W.R."/>
            <person name="Johnson J."/>
            <person name="Jones C.D."/>
            <person name="Jordan W.C."/>
            <person name="Karpen G.H."/>
            <person name="Kataoka E."/>
            <person name="Keightley P.D."/>
            <person name="Kheradpour P."/>
            <person name="Kirkness E.F."/>
            <person name="Koerich L.B."/>
            <person name="Kristiansen K."/>
            <person name="Kudrna D."/>
            <person name="Kulathinal R.J."/>
            <person name="Kumar S."/>
            <person name="Kwok R."/>
            <person name="Lander E."/>
            <person name="Langley C.H."/>
            <person name="Lapoint R."/>
            <person name="Lazzaro B.P."/>
            <person name="Lee S.J."/>
            <person name="Levesque L."/>
            <person name="Li R."/>
            <person name="Lin C.F."/>
            <person name="Lin M.F."/>
            <person name="Lindblad-Toh K."/>
            <person name="Llopart A."/>
            <person name="Long M."/>
            <person name="Low L."/>
            <person name="Lozovsky E."/>
            <person name="Lu J."/>
            <person name="Luo M."/>
            <person name="Machado C.A."/>
            <person name="Makalowski W."/>
            <person name="Marzo M."/>
            <person name="Matsuda M."/>
            <person name="Matzkin L."/>
            <person name="McAllister B."/>
            <person name="McBride C.S."/>
            <person name="McKernan B."/>
            <person name="McKernan K."/>
            <person name="Mendez-Lago M."/>
            <person name="Minx P."/>
            <person name="Mollenhauer M.U."/>
            <person name="Montooth K."/>
            <person name="Mount S.M."/>
            <person name="Mu X."/>
            <person name="Myers E."/>
            <person name="Negre B."/>
            <person name="Newfeld S."/>
            <person name="Nielsen R."/>
            <person name="Noor M.A."/>
            <person name="O'Grady P."/>
            <person name="Pachter L."/>
            <person name="Papaceit M."/>
            <person name="Parisi M.J."/>
            <person name="Parisi M."/>
            <person name="Parts L."/>
            <person name="Pedersen J.S."/>
            <person name="Pesole G."/>
            <person name="Phillippy A.M."/>
            <person name="Ponting C.P."/>
            <person name="Pop M."/>
            <person name="Porcelli D."/>
            <person name="Powell J.R."/>
            <person name="Prohaska S."/>
            <person name="Pruitt K."/>
            <person name="Puig M."/>
            <person name="Quesneville H."/>
            <person name="Ram K.R."/>
            <person name="Rand D."/>
            <person name="Rasmussen M.D."/>
            <person name="Reed L.K."/>
            <person name="Reenan R."/>
            <person name="Reily A."/>
            <person name="Remington K.A."/>
            <person name="Rieger T.T."/>
            <person name="Ritchie M.G."/>
            <person name="Robin C."/>
            <person name="Rogers Y.H."/>
            <person name="Rohde C."/>
            <person name="Rozas J."/>
            <person name="Rubenfield M.J."/>
            <person name="Ruiz A."/>
            <person name="Russo S."/>
            <person name="Salzberg S.L."/>
            <person name="Sanchez-Gracia A."/>
            <person name="Saranga D.J."/>
            <person name="Sato H."/>
            <person name="Schaeffer S.W."/>
            <person name="Schatz M.C."/>
            <person name="Schlenke T."/>
            <person name="Schwartz R."/>
            <person name="Segarra C."/>
            <person name="Singh R.S."/>
            <person name="Sirot L."/>
            <person name="Sirota M."/>
            <person name="Sisneros N.B."/>
            <person name="Smith C.D."/>
            <person name="Smith T.F."/>
            <person name="Spieth J."/>
            <person name="Stage D.E."/>
            <person name="Stark A."/>
            <person name="Stephan W."/>
            <person name="Strausberg R.L."/>
            <person name="Strempel S."/>
            <person name="Sturgill D."/>
            <person name="Sutton G."/>
            <person name="Sutton G.G."/>
            <person name="Tao W."/>
            <person name="Teichmann S."/>
            <person name="Tobari Y.N."/>
            <person name="Tomimura Y."/>
            <person name="Tsolas J.M."/>
            <person name="Valente V.L."/>
            <person name="Venter E."/>
            <person name="Venter J.C."/>
            <person name="Vicario S."/>
            <person name="Vieira F.G."/>
            <person name="Vilella A.J."/>
            <person name="Villasante A."/>
            <person name="Walenz B."/>
            <person name="Wang J."/>
            <person name="Wasserman M."/>
            <person name="Watts T."/>
            <person name="Wilson D."/>
            <person name="Wilson R.K."/>
            <person name="Wing R.A."/>
            <person name="Wolfner M.F."/>
            <person name="Wong A."/>
            <person name="Wong G.K."/>
            <person name="Wu C.I."/>
            <person name="Wu G."/>
            <person name="Yamamoto D."/>
            <person name="Yang H.P."/>
            <person name="Yang S.P."/>
            <person name="Yorke J.A."/>
            <person name="Yoshida K."/>
            <person name="Zdobnov E."/>
            <person name="Zhang P."/>
            <person name="Zhang Y."/>
            <person name="Zimin A.V."/>
            <person name="Baldwin J."/>
            <person name="Abdouelleil A."/>
            <person name="Abdulkadir J."/>
            <person name="Abebe A."/>
            <person name="Abera B."/>
            <person name="Abreu J."/>
            <person name="Acer S.C."/>
            <person name="Aftuck L."/>
            <person name="Alexander A."/>
            <person name="An P."/>
            <person name="Anderson E."/>
            <person name="Anderson S."/>
            <person name="Arachi H."/>
            <person name="Azer M."/>
            <person name="Bachantsang P."/>
            <person name="Barry A."/>
            <person name="Bayul T."/>
            <person name="Berlin A."/>
            <person name="Bessette D."/>
            <person name="Bloom T."/>
            <person name="Blye J."/>
            <person name="Boguslavskiy L."/>
            <person name="Bonnet C."/>
            <person name="Boukhgalter B."/>
            <person name="Bourzgui I."/>
            <person name="Brown A."/>
            <person name="Cahill P."/>
            <person name="Channer S."/>
            <person name="Cheshatsang Y."/>
            <person name="Chuda L."/>
            <person name="Citroen M."/>
            <person name="Collymore A."/>
            <person name="Cooke P."/>
            <person name="Costello M."/>
            <person name="D'Aco K."/>
            <person name="Daza R."/>
            <person name="De Haan G."/>
            <person name="DeGray S."/>
            <person name="DeMaso C."/>
            <person name="Dhargay N."/>
            <person name="Dooley K."/>
            <person name="Dooley E."/>
            <person name="Doricent M."/>
            <person name="Dorje P."/>
            <person name="Dorjee K."/>
            <person name="Dupes A."/>
            <person name="Elong R."/>
            <person name="Falk J."/>
            <person name="Farina A."/>
            <person name="Faro S."/>
            <person name="Ferguson D."/>
            <person name="Fisher S."/>
            <person name="Foley C.D."/>
            <person name="Franke A."/>
            <person name="Friedrich D."/>
            <person name="Gadbois L."/>
            <person name="Gearin G."/>
            <person name="Gearin C.R."/>
            <person name="Giannoukos G."/>
            <person name="Goode T."/>
            <person name="Graham J."/>
            <person name="Grandbois E."/>
            <person name="Grewal S."/>
            <person name="Gyaltsen K."/>
            <person name="Hafez N."/>
            <person name="Hagos B."/>
            <person name="Hall J."/>
            <person name="Henson C."/>
            <person name="Hollinger A."/>
            <person name="Honan T."/>
            <person name="Huard M.D."/>
            <person name="Hughes L."/>
            <person name="Hurhula B."/>
            <person name="Husby M.E."/>
            <person name="Kamat A."/>
            <person name="Kanga B."/>
            <person name="Kashin S."/>
            <person name="Khazanovich D."/>
            <person name="Kisner P."/>
            <person name="Lance K."/>
            <person name="Lara M."/>
            <person name="Lee W."/>
            <person name="Lennon N."/>
            <person name="Letendre F."/>
            <person name="LeVine R."/>
            <person name="Lipovsky A."/>
            <person name="Liu X."/>
            <person name="Liu J."/>
            <person name="Liu S."/>
            <person name="Lokyitsang T."/>
            <person name="Lokyitsang Y."/>
            <person name="Lubonja R."/>
            <person name="Lui A."/>
            <person name="MacDonald P."/>
            <person name="Magnisalis V."/>
            <person name="Maru K."/>
            <person name="Matthews C."/>
            <person name="McCusker W."/>
            <person name="McDonough S."/>
            <person name="Mehta T."/>
            <person name="Meldrim J."/>
            <person name="Meneus L."/>
            <person name="Mihai O."/>
            <person name="Mihalev A."/>
            <person name="Mihova T."/>
            <person name="Mittelman R."/>
            <person name="Mlenga V."/>
            <person name="Montmayeur A."/>
            <person name="Mulrain L."/>
            <person name="Navidi A."/>
            <person name="Naylor J."/>
            <person name="Negash T."/>
            <person name="Nguyen T."/>
            <person name="Nguyen N."/>
            <person name="Nicol R."/>
            <person name="Norbu C."/>
            <person name="Norbu N."/>
            <person name="Novod N."/>
            <person name="O'Neill B."/>
            <person name="Osman S."/>
            <person name="Markiewicz E."/>
            <person name="Oyono O.L."/>
            <person name="Patti C."/>
            <person name="Phunkhang P."/>
            <person name="Pierre F."/>
            <person name="Priest M."/>
            <person name="Raghuraman S."/>
            <person name="Rege F."/>
            <person name="Reyes R."/>
            <person name="Rise C."/>
            <person name="Rogov P."/>
            <person name="Ross K."/>
            <person name="Ryan E."/>
            <person name="Settipalli S."/>
            <person name="Shea T."/>
            <person name="Sherpa N."/>
            <person name="Shi L."/>
            <person name="Shih D."/>
            <person name="Sparrow T."/>
            <person name="Spaulding J."/>
            <person name="Stalker J."/>
            <person name="Stange-Thomann N."/>
            <person name="Stavropoulos S."/>
            <person name="Stone C."/>
            <person name="Strader C."/>
            <person name="Tesfaye S."/>
            <person name="Thomson T."/>
            <person name="Thoulutsang Y."/>
            <person name="Thoulutsang D."/>
            <person name="Topham K."/>
            <person name="Topping I."/>
            <person name="Tsamla T."/>
            <person name="Vassiliev H."/>
            <person name="Vo A."/>
            <person name="Wangchuk T."/>
            <person name="Wangdi T."/>
            <person name="Weiand M."/>
            <person name="Wilkinson J."/>
            <person name="Wilson A."/>
            <person name="Yadav S."/>
            <person name="Young G."/>
            <person name="Yu Q."/>
            <person name="Zembek L."/>
            <person name="Zhong D."/>
            <person name="Zimmer A."/>
            <person name="Zwirko Z."/>
            <person name="Jaffe D.B."/>
            <person name="Alvarez P."/>
            <person name="Brockman W."/>
            <person name="Butler J."/>
            <person name="Chin C."/>
            <person name="Gnerre S."/>
            <person name="Grabherr M."/>
            <person name="Kleber M."/>
            <person name="Mauceli E."/>
            <person name="MacCallum I."/>
        </authorList>
    </citation>
    <scope>NUCLEOTIDE SEQUENCE [LARGE SCALE GENOMIC DNA]</scope>
    <source>
        <strain evidence="2">Tucson 14024-0371.13</strain>
    </source>
</reference>
<accession>A0A0N8NZC3</accession>
<name>A0A0N8NZC3_DROAN</name>